<name>A0A2P5CQG4_PARAD</name>
<feature type="signal peptide" evidence="1">
    <location>
        <begin position="1"/>
        <end position="26"/>
    </location>
</feature>
<accession>A0A2P5CQG4</accession>
<evidence type="ECO:0000313" key="2">
    <source>
        <dbReference type="EMBL" id="PON63271.1"/>
    </source>
</evidence>
<organism evidence="2 3">
    <name type="scientific">Parasponia andersonii</name>
    <name type="common">Sponia andersonii</name>
    <dbReference type="NCBI Taxonomy" id="3476"/>
    <lineage>
        <taxon>Eukaryota</taxon>
        <taxon>Viridiplantae</taxon>
        <taxon>Streptophyta</taxon>
        <taxon>Embryophyta</taxon>
        <taxon>Tracheophyta</taxon>
        <taxon>Spermatophyta</taxon>
        <taxon>Magnoliopsida</taxon>
        <taxon>eudicotyledons</taxon>
        <taxon>Gunneridae</taxon>
        <taxon>Pentapetalae</taxon>
        <taxon>rosids</taxon>
        <taxon>fabids</taxon>
        <taxon>Rosales</taxon>
        <taxon>Cannabaceae</taxon>
        <taxon>Parasponia</taxon>
    </lineage>
</organism>
<dbReference type="Proteomes" id="UP000237105">
    <property type="component" value="Unassembled WGS sequence"/>
</dbReference>
<keyword evidence="1" id="KW-0732">Signal</keyword>
<evidence type="ECO:0000313" key="3">
    <source>
        <dbReference type="Proteomes" id="UP000237105"/>
    </source>
</evidence>
<evidence type="ECO:0008006" key="4">
    <source>
        <dbReference type="Google" id="ProtNLM"/>
    </source>
</evidence>
<dbReference type="AlphaFoldDB" id="A0A2P5CQG4"/>
<feature type="chain" id="PRO_5015125583" description="Bowman-Birk serine protease inhibitors family domain-containing protein" evidence="1">
    <location>
        <begin position="27"/>
        <end position="96"/>
    </location>
</feature>
<reference evidence="3" key="1">
    <citation type="submission" date="2016-06" db="EMBL/GenBank/DDBJ databases">
        <title>Parallel loss of symbiosis genes in relatives of nitrogen-fixing non-legume Parasponia.</title>
        <authorList>
            <person name="Van Velzen R."/>
            <person name="Holmer R."/>
            <person name="Bu F."/>
            <person name="Rutten L."/>
            <person name="Van Zeijl A."/>
            <person name="Liu W."/>
            <person name="Santuari L."/>
            <person name="Cao Q."/>
            <person name="Sharma T."/>
            <person name="Shen D."/>
            <person name="Roswanjaya Y."/>
            <person name="Wardhani T."/>
            <person name="Kalhor M.S."/>
            <person name="Jansen J."/>
            <person name="Van den Hoogen J."/>
            <person name="Gungor B."/>
            <person name="Hartog M."/>
            <person name="Hontelez J."/>
            <person name="Verver J."/>
            <person name="Yang W.-C."/>
            <person name="Schijlen E."/>
            <person name="Repin R."/>
            <person name="Schilthuizen M."/>
            <person name="Schranz E."/>
            <person name="Heidstra R."/>
            <person name="Miyata K."/>
            <person name="Fedorova E."/>
            <person name="Kohlen W."/>
            <person name="Bisseling T."/>
            <person name="Smit S."/>
            <person name="Geurts R."/>
        </authorList>
    </citation>
    <scope>NUCLEOTIDE SEQUENCE [LARGE SCALE GENOMIC DNA]</scope>
    <source>
        <strain evidence="3">cv. WU1-14</strain>
    </source>
</reference>
<protein>
    <recommendedName>
        <fullName evidence="4">Bowman-Birk serine protease inhibitors family domain-containing protein</fullName>
    </recommendedName>
</protein>
<evidence type="ECO:0000256" key="1">
    <source>
        <dbReference type="SAM" id="SignalP"/>
    </source>
</evidence>
<comment type="caution">
    <text evidence="2">The sequence shown here is derived from an EMBL/GenBank/DDBJ whole genome shotgun (WGS) entry which is preliminary data.</text>
</comment>
<proteinExistence type="predicted"/>
<gene>
    <name evidence="2" type="ORF">PanWU01x14_131810</name>
</gene>
<dbReference type="EMBL" id="JXTB01000105">
    <property type="protein sequence ID" value="PON63271.1"/>
    <property type="molecule type" value="Genomic_DNA"/>
</dbReference>
<keyword evidence="3" id="KW-1185">Reference proteome</keyword>
<sequence>MAFNKLVFMALMTLLIVFAIVDRAQSVPKCCQECRCLDGSCKCLDPNRDKCAEGCRSCSCQIRRSLIGRSYKECLCTEQFQSCPSKKCDLVQLGIN</sequence>